<dbReference type="InterPro" id="IPR011042">
    <property type="entry name" value="6-blade_b-propeller_TolB-like"/>
</dbReference>
<dbReference type="PANTHER" id="PTHR46513">
    <property type="entry name" value="VITELLOGENIN RECEPTOR-LIKE PROTEIN-RELATED-RELATED"/>
    <property type="match status" value="1"/>
</dbReference>
<protein>
    <submittedName>
        <fullName evidence="1">Low-density lipoprotein receptor-related protein 4</fullName>
    </submittedName>
</protein>
<dbReference type="Gene3D" id="2.120.10.30">
    <property type="entry name" value="TolB, C-terminal domain"/>
    <property type="match status" value="1"/>
</dbReference>
<keyword evidence="1" id="KW-0449">Lipoprotein</keyword>
<dbReference type="EMBL" id="MTYJ01000012">
    <property type="protein sequence ID" value="OQV23385.1"/>
    <property type="molecule type" value="Genomic_DNA"/>
</dbReference>
<dbReference type="Proteomes" id="UP000192578">
    <property type="component" value="Unassembled WGS sequence"/>
</dbReference>
<name>A0A1W0X784_HYPEX</name>
<dbReference type="SMART" id="SM00135">
    <property type="entry name" value="LY"/>
    <property type="match status" value="4"/>
</dbReference>
<organism evidence="1 2">
    <name type="scientific">Hypsibius exemplaris</name>
    <name type="common">Freshwater tardigrade</name>
    <dbReference type="NCBI Taxonomy" id="2072580"/>
    <lineage>
        <taxon>Eukaryota</taxon>
        <taxon>Metazoa</taxon>
        <taxon>Ecdysozoa</taxon>
        <taxon>Tardigrada</taxon>
        <taxon>Eutardigrada</taxon>
        <taxon>Parachela</taxon>
        <taxon>Hypsibioidea</taxon>
        <taxon>Hypsibiidae</taxon>
        <taxon>Hypsibius</taxon>
    </lineage>
</organism>
<dbReference type="PANTHER" id="PTHR46513:SF13">
    <property type="entry name" value="EGF-LIKE DOMAIN-CONTAINING PROTEIN"/>
    <property type="match status" value="1"/>
</dbReference>
<gene>
    <name evidence="1" type="ORF">BV898_02831</name>
</gene>
<comment type="caution">
    <text evidence="1">The sequence shown here is derived from an EMBL/GenBank/DDBJ whole genome shotgun (WGS) entry which is preliminary data.</text>
</comment>
<proteinExistence type="predicted"/>
<dbReference type="InterPro" id="IPR050778">
    <property type="entry name" value="Cueball_EGF_LRP_Nidogen"/>
</dbReference>
<keyword evidence="2" id="KW-1185">Reference proteome</keyword>
<dbReference type="SUPFAM" id="SSF63825">
    <property type="entry name" value="YWTD domain"/>
    <property type="match status" value="1"/>
</dbReference>
<keyword evidence="1" id="KW-0675">Receptor</keyword>
<dbReference type="InterPro" id="IPR000033">
    <property type="entry name" value="LDLR_classB_rpt"/>
</dbReference>
<dbReference type="OrthoDB" id="9990982at2759"/>
<sequence length="527" mass="58498">MASSDVGSNFSALMAWNEGVLEGPSEYSSCNWPTKLSIVPSVETVPTLYAELIGYPILLCICTMGNILYEYYCSFQDVKAAPAIHGFAVFAKWMGQDDDVPVIWHRYNGCLTAIVQQKLLPVIGLQCIVDEYQAKRCFHMLNKVFELITRFYSQLCGESSFDNLKKTFHLFQHCVRQIRQYVLDQSVPVAFDEASFLAQMDFSGYILSRTTVPAKLLNRSLRNTYGTLYRGKDNLCISETYAGQCEDDEDPACSQSCKDESRGGGKCGPYKSTKVCYCDGCPGATEPVPTPLPIPLPLKTSDEFLAFTINENVWRIPLANELAGTRLLSNISADSGSIVADCVEHNLYWNSMSTGIRRSQYDGSDNKLVLPQPGTYLGLAIDFISRNIFWRNGDSLFVAKLKDLPAGQFTVMTDVRLTLDSALAVHPARGMIYWSASTGENGRLTIQATSMDGSNDKVLVEGVWVLSLAIDFDTDRLYWADHSTGNLESIALDGRLRRLISAQGESGKQVYGITVSSSRIYWATLRT</sequence>
<evidence type="ECO:0000313" key="2">
    <source>
        <dbReference type="Proteomes" id="UP000192578"/>
    </source>
</evidence>
<evidence type="ECO:0000313" key="1">
    <source>
        <dbReference type="EMBL" id="OQV23385.1"/>
    </source>
</evidence>
<dbReference type="AlphaFoldDB" id="A0A1W0X784"/>
<accession>A0A1W0X784</accession>
<reference evidence="2" key="1">
    <citation type="submission" date="2017-01" db="EMBL/GenBank/DDBJ databases">
        <title>Comparative genomics of anhydrobiosis in the tardigrade Hypsibius dujardini.</title>
        <authorList>
            <person name="Yoshida Y."/>
            <person name="Koutsovoulos G."/>
            <person name="Laetsch D."/>
            <person name="Stevens L."/>
            <person name="Kumar S."/>
            <person name="Horikawa D."/>
            <person name="Ishino K."/>
            <person name="Komine S."/>
            <person name="Tomita M."/>
            <person name="Blaxter M."/>
            <person name="Arakawa K."/>
        </authorList>
    </citation>
    <scope>NUCLEOTIDE SEQUENCE [LARGE SCALE GENOMIC DNA]</scope>
    <source>
        <strain evidence="2">Z151</strain>
    </source>
</reference>